<accession>A0ABN7X426</accession>
<evidence type="ECO:0000313" key="2">
    <source>
        <dbReference type="Proteomes" id="UP000789901"/>
    </source>
</evidence>
<keyword evidence="2" id="KW-1185">Reference proteome</keyword>
<sequence length="55" mass="6397">QGNVYYSSTCCKCMTNEETSNYLAICLADKETWKQLEKEIARKIWNSISSDSQRK</sequence>
<proteinExistence type="predicted"/>
<dbReference type="Proteomes" id="UP000789901">
    <property type="component" value="Unassembled WGS sequence"/>
</dbReference>
<protein>
    <submittedName>
        <fullName evidence="1">24585_t:CDS:1</fullName>
    </submittedName>
</protein>
<feature type="non-terminal residue" evidence="1">
    <location>
        <position position="55"/>
    </location>
</feature>
<comment type="caution">
    <text evidence="1">The sequence shown here is derived from an EMBL/GenBank/DDBJ whole genome shotgun (WGS) entry which is preliminary data.</text>
</comment>
<evidence type="ECO:0000313" key="1">
    <source>
        <dbReference type="EMBL" id="CAG8847624.1"/>
    </source>
</evidence>
<reference evidence="1 2" key="1">
    <citation type="submission" date="2021-06" db="EMBL/GenBank/DDBJ databases">
        <authorList>
            <person name="Kallberg Y."/>
            <person name="Tangrot J."/>
            <person name="Rosling A."/>
        </authorList>
    </citation>
    <scope>NUCLEOTIDE SEQUENCE [LARGE SCALE GENOMIC DNA]</scope>
    <source>
        <strain evidence="1 2">120-4 pot B 10/14</strain>
    </source>
</reference>
<feature type="non-terminal residue" evidence="1">
    <location>
        <position position="1"/>
    </location>
</feature>
<organism evidence="1 2">
    <name type="scientific">Gigaspora margarita</name>
    <dbReference type="NCBI Taxonomy" id="4874"/>
    <lineage>
        <taxon>Eukaryota</taxon>
        <taxon>Fungi</taxon>
        <taxon>Fungi incertae sedis</taxon>
        <taxon>Mucoromycota</taxon>
        <taxon>Glomeromycotina</taxon>
        <taxon>Glomeromycetes</taxon>
        <taxon>Diversisporales</taxon>
        <taxon>Gigasporaceae</taxon>
        <taxon>Gigaspora</taxon>
    </lineage>
</organism>
<dbReference type="EMBL" id="CAJVQB010088498">
    <property type="protein sequence ID" value="CAG8847624.1"/>
    <property type="molecule type" value="Genomic_DNA"/>
</dbReference>
<gene>
    <name evidence="1" type="ORF">GMARGA_LOCUS38769</name>
</gene>
<name>A0ABN7X426_GIGMA</name>